<feature type="signal peptide" evidence="7">
    <location>
        <begin position="1"/>
        <end position="25"/>
    </location>
</feature>
<dbReference type="GO" id="GO:0008360">
    <property type="term" value="P:regulation of cell shape"/>
    <property type="evidence" value="ECO:0007669"/>
    <property type="project" value="UniProtKB-UniRule"/>
</dbReference>
<keyword evidence="11" id="KW-1185">Reference proteome</keyword>
<dbReference type="GO" id="GO:0016740">
    <property type="term" value="F:transferase activity"/>
    <property type="evidence" value="ECO:0007669"/>
    <property type="project" value="UniProtKB-KW"/>
</dbReference>
<feature type="chain" id="PRO_5043296069" evidence="7">
    <location>
        <begin position="26"/>
        <end position="192"/>
    </location>
</feature>
<dbReference type="SUPFAM" id="SSF141523">
    <property type="entry name" value="L,D-transpeptidase catalytic domain-like"/>
    <property type="match status" value="1"/>
</dbReference>
<dbReference type="Gene3D" id="2.40.440.10">
    <property type="entry name" value="L,D-transpeptidase catalytic domain-like"/>
    <property type="match status" value="1"/>
</dbReference>
<proteinExistence type="predicted"/>
<keyword evidence="4 6" id="KW-0573">Peptidoglycan synthesis</keyword>
<comment type="caution">
    <text evidence="9">The sequence shown here is derived from an EMBL/GenBank/DDBJ whole genome shotgun (WGS) entry which is preliminary data.</text>
</comment>
<dbReference type="InterPro" id="IPR005490">
    <property type="entry name" value="LD_TPept_cat_dom"/>
</dbReference>
<dbReference type="EMBL" id="JAAITT010000027">
    <property type="protein sequence ID" value="NSJ50569.1"/>
    <property type="molecule type" value="Genomic_DNA"/>
</dbReference>
<feature type="active site" description="Proton donor/acceptor" evidence="6">
    <location>
        <position position="157"/>
    </location>
</feature>
<sequence length="192" mass="19969">MRNIRKCLGLGLLSLALAASGPACAMAGQAGPGAAYKPSVNGISIYVSKKGNTVTLNRYNSTIGSWPAQIGRESAAGDKVQQGDGITPSGKFYVCTKNDQSQYYLSLGLSYPGIEDAERGLADGLINEEQYKAIVDANKAGEQPPWDTPLGGAIMIHGEQGGGTAGCIAVTNDVMDILWEYCNLGVPVTVGP</sequence>
<accession>A0AAW5BWX8</accession>
<dbReference type="GO" id="GO:0009252">
    <property type="term" value="P:peptidoglycan biosynthetic process"/>
    <property type="evidence" value="ECO:0007669"/>
    <property type="project" value="UniProtKB-KW"/>
</dbReference>
<evidence type="ECO:0000256" key="5">
    <source>
        <dbReference type="ARBA" id="ARBA00023316"/>
    </source>
</evidence>
<keyword evidence="2" id="KW-0808">Transferase</keyword>
<evidence type="ECO:0000256" key="3">
    <source>
        <dbReference type="ARBA" id="ARBA00022960"/>
    </source>
</evidence>
<dbReference type="CDD" id="cd16913">
    <property type="entry name" value="YkuD_like"/>
    <property type="match status" value="1"/>
</dbReference>
<dbReference type="PANTHER" id="PTHR36699:SF1">
    <property type="entry name" value="L,D-TRANSPEPTIDASE YAFK-RELATED"/>
    <property type="match status" value="1"/>
</dbReference>
<dbReference type="Proteomes" id="UP001299608">
    <property type="component" value="Unassembled WGS sequence"/>
</dbReference>
<keyword evidence="5 6" id="KW-0961">Cell wall biogenesis/degradation</keyword>
<feature type="domain" description="L,D-TPase catalytic" evidence="8">
    <location>
        <begin position="43"/>
        <end position="191"/>
    </location>
</feature>
<dbReference type="RefSeq" id="WP_117555345.1">
    <property type="nucleotide sequence ID" value="NZ_JAAITT010000027.1"/>
</dbReference>
<dbReference type="EMBL" id="JAKNGE010000010">
    <property type="protein sequence ID" value="MCG4745782.1"/>
    <property type="molecule type" value="Genomic_DNA"/>
</dbReference>
<comment type="pathway">
    <text evidence="1 6">Cell wall biogenesis; peptidoglycan biosynthesis.</text>
</comment>
<evidence type="ECO:0000256" key="1">
    <source>
        <dbReference type="ARBA" id="ARBA00004752"/>
    </source>
</evidence>
<organism evidence="9 12">
    <name type="scientific">Enterocloster aldenensis</name>
    <dbReference type="NCBI Taxonomy" id="358742"/>
    <lineage>
        <taxon>Bacteria</taxon>
        <taxon>Bacillati</taxon>
        <taxon>Bacillota</taxon>
        <taxon>Clostridia</taxon>
        <taxon>Lachnospirales</taxon>
        <taxon>Lachnospiraceae</taxon>
        <taxon>Enterocloster</taxon>
    </lineage>
</organism>
<dbReference type="AlphaFoldDB" id="A0AAW5BWX8"/>
<evidence type="ECO:0000313" key="12">
    <source>
        <dbReference type="Proteomes" id="UP001299608"/>
    </source>
</evidence>
<protein>
    <submittedName>
        <fullName evidence="9">L,D-transpeptidase</fullName>
    </submittedName>
</protein>
<feature type="active site" description="Nucleophile" evidence="6">
    <location>
        <position position="167"/>
    </location>
</feature>
<evidence type="ECO:0000256" key="2">
    <source>
        <dbReference type="ARBA" id="ARBA00022679"/>
    </source>
</evidence>
<evidence type="ECO:0000259" key="8">
    <source>
        <dbReference type="PROSITE" id="PS52029"/>
    </source>
</evidence>
<dbReference type="InterPro" id="IPR038063">
    <property type="entry name" value="Transpep_catalytic_dom"/>
</dbReference>
<evidence type="ECO:0000313" key="11">
    <source>
        <dbReference type="Proteomes" id="UP000669239"/>
    </source>
</evidence>
<dbReference type="PANTHER" id="PTHR36699">
    <property type="entry name" value="LD-TRANSPEPTIDASE"/>
    <property type="match status" value="1"/>
</dbReference>
<reference evidence="9" key="3">
    <citation type="submission" date="2022-01" db="EMBL/GenBank/DDBJ databases">
        <title>Collection of gut derived symbiotic bacterial strains cultured from healthy donors.</title>
        <authorList>
            <person name="Lin H."/>
            <person name="Kohout C."/>
            <person name="Waligurski E."/>
            <person name="Pamer E.G."/>
        </authorList>
    </citation>
    <scope>NUCLEOTIDE SEQUENCE</scope>
    <source>
        <strain evidence="9">DFI.6.55</strain>
    </source>
</reference>
<name>A0AAW5BWX8_9FIRM</name>
<dbReference type="Proteomes" id="UP000669239">
    <property type="component" value="Unassembled WGS sequence"/>
</dbReference>
<evidence type="ECO:0000256" key="7">
    <source>
        <dbReference type="SAM" id="SignalP"/>
    </source>
</evidence>
<gene>
    <name evidence="10" type="ORF">G5B36_17930</name>
    <name evidence="9" type="ORF">L0N08_10200</name>
</gene>
<evidence type="ECO:0000256" key="6">
    <source>
        <dbReference type="PROSITE-ProRule" id="PRU01373"/>
    </source>
</evidence>
<reference evidence="10 11" key="1">
    <citation type="journal article" date="2020" name="Cell Host Microbe">
        <title>Functional and Genomic Variation between Human-Derived Isolates of Lachnospiraceae Reveals Inter- and Intra-Species Diversity.</title>
        <authorList>
            <person name="Sorbara M.T."/>
            <person name="Littmann E.R."/>
            <person name="Fontana E."/>
            <person name="Moody T.U."/>
            <person name="Kohout C.E."/>
            <person name="Gjonbalaj M."/>
            <person name="Eaton V."/>
            <person name="Seok R."/>
            <person name="Leiner I.M."/>
            <person name="Pamer E.G."/>
        </authorList>
    </citation>
    <scope>NUCLEOTIDE SEQUENCE [LARGE SCALE GENOMIC DNA]</scope>
    <source>
        <strain evidence="10 11">MSK.1.17</strain>
    </source>
</reference>
<dbReference type="Pfam" id="PF03734">
    <property type="entry name" value="YkuD"/>
    <property type="match status" value="1"/>
</dbReference>
<evidence type="ECO:0000313" key="10">
    <source>
        <dbReference type="EMBL" id="NSJ50569.1"/>
    </source>
</evidence>
<keyword evidence="3 6" id="KW-0133">Cell shape</keyword>
<evidence type="ECO:0000313" key="9">
    <source>
        <dbReference type="EMBL" id="MCG4745782.1"/>
    </source>
</evidence>
<dbReference type="PROSITE" id="PS52029">
    <property type="entry name" value="LD_TPASE"/>
    <property type="match status" value="1"/>
</dbReference>
<keyword evidence="7" id="KW-0732">Signal</keyword>
<evidence type="ECO:0000256" key="4">
    <source>
        <dbReference type="ARBA" id="ARBA00022984"/>
    </source>
</evidence>
<reference evidence="10" key="2">
    <citation type="submission" date="2020-02" db="EMBL/GenBank/DDBJ databases">
        <authorList>
            <person name="Littmann E."/>
            <person name="Sorbara M."/>
        </authorList>
    </citation>
    <scope>NUCLEOTIDE SEQUENCE</scope>
    <source>
        <strain evidence="10">MSK.1.17</strain>
    </source>
</reference>
<dbReference type="GO" id="GO:0071555">
    <property type="term" value="P:cell wall organization"/>
    <property type="evidence" value="ECO:0007669"/>
    <property type="project" value="UniProtKB-UniRule"/>
</dbReference>